<dbReference type="GeneID" id="94291322"/>
<evidence type="ECO:0000256" key="1">
    <source>
        <dbReference type="SAM" id="MobiDB-lite"/>
    </source>
</evidence>
<name>A0A836IG08_9TRYP</name>
<keyword evidence="3" id="KW-1185">Reference proteome</keyword>
<dbReference type="KEGG" id="phet:94291322"/>
<dbReference type="EMBL" id="JAFJZO010000016">
    <property type="protein sequence ID" value="KAG5508779.1"/>
    <property type="molecule type" value="Genomic_DNA"/>
</dbReference>
<dbReference type="Proteomes" id="UP000674318">
    <property type="component" value="Unassembled WGS sequence"/>
</dbReference>
<gene>
    <name evidence="2" type="ORF">JKF63_05277</name>
</gene>
<sequence length="1006" mass="107505">MQPRLNCRIPPPPAQPPQGCSIDVGVPTFDQHATGMPPSPLLSSDAITPQNPHPSAGLRALGISYHGGVSTVAPLMPPPVVFPAPPPLPTDSTILSAHSTASGSVSRIGIRDVAELVRHLAESRCMTRQLQKRVHEMESSLLIQAEASGDSAMSALPARQDTNAAVQTTQERLATSGEGEVTTSAEQAPQLYDHSQEAPVSKRRQRTVEGRDDQSARAAVPVSTRTTEKGERVSATFRRSRLRDSSSFRTARRCTSSMTSPLASTASSSASAATSSLSHTSSPSTIAESPVRGAFFPPSSRYALNGVCSTALLRHGPHRESQEGVRHRRMHSAPERPRQRPASGHTKHRDPSAAADMRRKPKKQHRRGSADRHRTRTHSKRRRRHRTRSDDGGNTATAAGDGEGTRFTPYAAATLSPPRRYCSRSSATESRRHRRIHSAVADTVRLVSLASSLPTAAALRVPGETRGSLSREKKAVIWQRRYYDLLARYTDETTRRDADLVDIHEMIECIIWEQERSRHRRAQRHHALSLEDNVGDKGLLPLQCGAAPPGGARGFLDVTNIASASNATAAPPAVPSTPGNGIMRTKDDVSSPCGHVPASGAATPEHESLEYIEAVRCEADAWRQRSLDLLQQPQPPHQRIHGEVKLVTDVSIAALPPRPAADAAGRAPHTLGIAPTSRQAGLLSSANTTATADAEATCVPGGVESGWAGDASTLAAHLRDTGVQGGRASVSRMPSHLSTPVPRVEQVAEQSPSTTPAAVHQPCHPYAPPRLVPGLHVSSIGATSFAEPSPTQPPSSFVQEPVHPAGVAPSPPATFPRPVASSWSPSPAKPPLFVGVPGYQPLNPSYGLHAALSSGVFAAPPPSCRVLPPSTSIDSAVPATASTFAGAPLYDTGDALARGNAVRGRMDQDHGHAARGTSRWLPNATFELQHQDNLDASYFSPSVPDALMPHQRLSPPLHTSPPLSRAAELMVTREQLERDIRRHDQLLAAIGKLQRTAAEHATRRTF</sequence>
<feature type="compositionally biased region" description="Basic and acidic residues" evidence="1">
    <location>
        <begin position="206"/>
        <end position="215"/>
    </location>
</feature>
<organism evidence="2 3">
    <name type="scientific">Porcisia hertigi</name>
    <dbReference type="NCBI Taxonomy" id="2761500"/>
    <lineage>
        <taxon>Eukaryota</taxon>
        <taxon>Discoba</taxon>
        <taxon>Euglenozoa</taxon>
        <taxon>Kinetoplastea</taxon>
        <taxon>Metakinetoplastina</taxon>
        <taxon>Trypanosomatida</taxon>
        <taxon>Trypanosomatidae</taxon>
        <taxon>Leishmaniinae</taxon>
        <taxon>Porcisia</taxon>
    </lineage>
</organism>
<accession>A0A836IG08</accession>
<evidence type="ECO:0000313" key="2">
    <source>
        <dbReference type="EMBL" id="KAG5508779.1"/>
    </source>
</evidence>
<comment type="caution">
    <text evidence="2">The sequence shown here is derived from an EMBL/GenBank/DDBJ whole genome shotgun (WGS) entry which is preliminary data.</text>
</comment>
<feature type="region of interest" description="Disordered" evidence="1">
    <location>
        <begin position="314"/>
        <end position="435"/>
    </location>
</feature>
<proteinExistence type="predicted"/>
<evidence type="ECO:0000313" key="3">
    <source>
        <dbReference type="Proteomes" id="UP000674318"/>
    </source>
</evidence>
<feature type="region of interest" description="Disordered" evidence="1">
    <location>
        <begin position="805"/>
        <end position="824"/>
    </location>
</feature>
<feature type="region of interest" description="Disordered" evidence="1">
    <location>
        <begin position="723"/>
        <end position="742"/>
    </location>
</feature>
<feature type="compositionally biased region" description="Basic residues" evidence="1">
    <location>
        <begin position="359"/>
        <end position="387"/>
    </location>
</feature>
<feature type="compositionally biased region" description="Low complexity" evidence="1">
    <location>
        <begin position="245"/>
        <end position="267"/>
    </location>
</feature>
<dbReference type="AlphaFoldDB" id="A0A836IG08"/>
<feature type="compositionally biased region" description="Polar residues" evidence="1">
    <location>
        <begin position="162"/>
        <end position="173"/>
    </location>
</feature>
<dbReference type="OrthoDB" id="267776at2759"/>
<reference evidence="2 3" key="1">
    <citation type="submission" date="2021-02" db="EMBL/GenBank/DDBJ databases">
        <title>Porcisia hertigi Genome sequencing and assembly.</title>
        <authorList>
            <person name="Almutairi H."/>
            <person name="Gatherer D."/>
        </authorList>
    </citation>
    <scope>NUCLEOTIDE SEQUENCE [LARGE SCALE GENOMIC DNA]</scope>
    <source>
        <strain evidence="2 3">C119</strain>
    </source>
</reference>
<feature type="region of interest" description="Disordered" evidence="1">
    <location>
        <begin position="162"/>
        <end position="267"/>
    </location>
</feature>
<protein>
    <submittedName>
        <fullName evidence="2">Uncharacterized protein</fullName>
    </submittedName>
</protein>
<dbReference type="RefSeq" id="XP_067758247.1">
    <property type="nucleotide sequence ID" value="XM_067901245.1"/>
</dbReference>